<reference evidence="3 4" key="1">
    <citation type="journal article" date="2012" name="Genome Biol.">
        <title>Sequencing three crocodilian genomes to illuminate the evolution of archosaurs and amniotes.</title>
        <authorList>
            <person name="St John J.A."/>
            <person name="Braun E.L."/>
            <person name="Isberg S.R."/>
            <person name="Miles L.G."/>
            <person name="Chong A.Y."/>
            <person name="Gongora J."/>
            <person name="Dalzell P."/>
            <person name="Moran C."/>
            <person name="Bed'hom B."/>
            <person name="Abzhanov A."/>
            <person name="Burgess S.C."/>
            <person name="Cooksey A.M."/>
            <person name="Castoe T.A."/>
            <person name="Crawford N.G."/>
            <person name="Densmore L.D."/>
            <person name="Drew J.C."/>
            <person name="Edwards S.V."/>
            <person name="Faircloth B.C."/>
            <person name="Fujita M.K."/>
            <person name="Greenwold M.J."/>
            <person name="Hoffmann F.G."/>
            <person name="Howard J.M."/>
            <person name="Iguchi T."/>
            <person name="Janes D.E."/>
            <person name="Khan S.Y."/>
            <person name="Kohno S."/>
            <person name="de Koning A.J."/>
            <person name="Lance S.L."/>
            <person name="McCarthy F.M."/>
            <person name="McCormack J.E."/>
            <person name="Merchant M.E."/>
            <person name="Peterson D.G."/>
            <person name="Pollock D.D."/>
            <person name="Pourmand N."/>
            <person name="Raney B.J."/>
            <person name="Roessler K.A."/>
            <person name="Sanford J.R."/>
            <person name="Sawyer R.H."/>
            <person name="Schmidt C.J."/>
            <person name="Triplett E.W."/>
            <person name="Tuberville T.D."/>
            <person name="Venegas-Anaya M."/>
            <person name="Howard J.T."/>
            <person name="Jarvis E.D."/>
            <person name="Guillette L.J.Jr."/>
            <person name="Glenn T.C."/>
            <person name="Green R.E."/>
            <person name="Ray D.A."/>
        </authorList>
    </citation>
    <scope>NUCLEOTIDE SEQUENCE [LARGE SCALE GENOMIC DNA]</scope>
    <source>
        <strain evidence="3">KSC_2009_1</strain>
    </source>
</reference>
<dbReference type="SUPFAM" id="SSF57256">
    <property type="entry name" value="Elafin-like"/>
    <property type="match status" value="1"/>
</dbReference>
<dbReference type="Pfam" id="PF00095">
    <property type="entry name" value="WAP"/>
    <property type="match status" value="1"/>
</dbReference>
<sequence>MQRGSLFLLLGILALWAALQPASGQFIPGKPGKCPPDYIRCIHAEPNECLHDHQCRGWLKCCYSRCAYRCVAPLPGQA</sequence>
<evidence type="ECO:0000313" key="3">
    <source>
        <dbReference type="EMBL" id="KYO19110.1"/>
    </source>
</evidence>
<dbReference type="SMART" id="SM00217">
    <property type="entry name" value="WAP"/>
    <property type="match status" value="1"/>
</dbReference>
<protein>
    <recommendedName>
        <fullName evidence="2">WAP domain-containing protein</fullName>
    </recommendedName>
</protein>
<accession>A0A151M3S8</accession>
<dbReference type="Gene3D" id="4.10.75.10">
    <property type="entry name" value="Elafin-like"/>
    <property type="match status" value="1"/>
</dbReference>
<dbReference type="PROSITE" id="PS51390">
    <property type="entry name" value="WAP"/>
    <property type="match status" value="1"/>
</dbReference>
<gene>
    <name evidence="3" type="ORF">Y1Q_0017090</name>
</gene>
<evidence type="ECO:0000313" key="4">
    <source>
        <dbReference type="Proteomes" id="UP000050525"/>
    </source>
</evidence>
<feature type="signal peptide" evidence="1">
    <location>
        <begin position="1"/>
        <end position="24"/>
    </location>
</feature>
<evidence type="ECO:0000256" key="1">
    <source>
        <dbReference type="SAM" id="SignalP"/>
    </source>
</evidence>
<dbReference type="FunFam" id="4.10.75.10:FF:000001">
    <property type="entry name" value="Anosmin 1"/>
    <property type="match status" value="1"/>
</dbReference>
<comment type="caution">
    <text evidence="3">The sequence shown here is derived from an EMBL/GenBank/DDBJ whole genome shotgun (WGS) entry which is preliminary data.</text>
</comment>
<keyword evidence="4" id="KW-1185">Reference proteome</keyword>
<feature type="chain" id="PRO_5007584728" description="WAP domain-containing protein" evidence="1">
    <location>
        <begin position="25"/>
        <end position="78"/>
    </location>
</feature>
<dbReference type="AlphaFoldDB" id="A0A151M3S8"/>
<dbReference type="CDD" id="cd00199">
    <property type="entry name" value="WAP"/>
    <property type="match status" value="1"/>
</dbReference>
<dbReference type="PRINTS" id="PR00003">
    <property type="entry name" value="4DISULPHCORE"/>
</dbReference>
<feature type="domain" description="WAP" evidence="2">
    <location>
        <begin position="27"/>
        <end position="74"/>
    </location>
</feature>
<keyword evidence="1" id="KW-0732">Signal</keyword>
<name>A0A151M3S8_ALLMI</name>
<organism evidence="3 4">
    <name type="scientific">Alligator mississippiensis</name>
    <name type="common">American alligator</name>
    <dbReference type="NCBI Taxonomy" id="8496"/>
    <lineage>
        <taxon>Eukaryota</taxon>
        <taxon>Metazoa</taxon>
        <taxon>Chordata</taxon>
        <taxon>Craniata</taxon>
        <taxon>Vertebrata</taxon>
        <taxon>Euteleostomi</taxon>
        <taxon>Archelosauria</taxon>
        <taxon>Archosauria</taxon>
        <taxon>Crocodylia</taxon>
        <taxon>Alligatoridae</taxon>
        <taxon>Alligatorinae</taxon>
        <taxon>Alligator</taxon>
    </lineage>
</organism>
<dbReference type="InterPro" id="IPR036645">
    <property type="entry name" value="Elafin-like_sf"/>
</dbReference>
<dbReference type="EMBL" id="AKHW03006757">
    <property type="protein sequence ID" value="KYO19110.1"/>
    <property type="molecule type" value="Genomic_DNA"/>
</dbReference>
<dbReference type="InterPro" id="IPR008197">
    <property type="entry name" value="WAP_dom"/>
</dbReference>
<dbReference type="GO" id="GO:0005576">
    <property type="term" value="C:extracellular region"/>
    <property type="evidence" value="ECO:0007669"/>
    <property type="project" value="InterPro"/>
</dbReference>
<dbReference type="GO" id="GO:0030414">
    <property type="term" value="F:peptidase inhibitor activity"/>
    <property type="evidence" value="ECO:0007669"/>
    <property type="project" value="InterPro"/>
</dbReference>
<evidence type="ECO:0000259" key="2">
    <source>
        <dbReference type="PROSITE" id="PS51390"/>
    </source>
</evidence>
<proteinExistence type="predicted"/>
<dbReference type="Proteomes" id="UP000050525">
    <property type="component" value="Unassembled WGS sequence"/>
</dbReference>